<accession>A0A2Z7CKX2</accession>
<proteinExistence type="predicted"/>
<evidence type="ECO:0000256" key="1">
    <source>
        <dbReference type="SAM" id="MobiDB-lite"/>
    </source>
</evidence>
<sequence length="156" mass="17636">MRSRLQPNTGSQRIPRTTQQLESEQETVATMCVSIWELPTRLSTRTMCIIIAQPAVAQHMRGLLCNKYYKQGPSNTDLTPAKPNTKQLLKNRNTEKQQLGSTNSTSAHPTLLTQQKDLTKHKLQANVRNQYPDKASQQEESNATTLTSIGVVYRRQ</sequence>
<evidence type="ECO:0000313" key="2">
    <source>
        <dbReference type="EMBL" id="KZV47740.1"/>
    </source>
</evidence>
<dbReference type="AlphaFoldDB" id="A0A2Z7CKX2"/>
<protein>
    <submittedName>
        <fullName evidence="2">Uncharacterized protein</fullName>
    </submittedName>
</protein>
<feature type="region of interest" description="Disordered" evidence="1">
    <location>
        <begin position="130"/>
        <end position="150"/>
    </location>
</feature>
<gene>
    <name evidence="2" type="ORF">F511_11943</name>
</gene>
<dbReference type="EMBL" id="KQ994702">
    <property type="protein sequence ID" value="KZV47740.1"/>
    <property type="molecule type" value="Genomic_DNA"/>
</dbReference>
<feature type="region of interest" description="Disordered" evidence="1">
    <location>
        <begin position="1"/>
        <end position="23"/>
    </location>
</feature>
<evidence type="ECO:0000313" key="3">
    <source>
        <dbReference type="Proteomes" id="UP000250235"/>
    </source>
</evidence>
<reference evidence="2 3" key="1">
    <citation type="journal article" date="2015" name="Proc. Natl. Acad. Sci. U.S.A.">
        <title>The resurrection genome of Boea hygrometrica: A blueprint for survival of dehydration.</title>
        <authorList>
            <person name="Xiao L."/>
            <person name="Yang G."/>
            <person name="Zhang L."/>
            <person name="Yang X."/>
            <person name="Zhao S."/>
            <person name="Ji Z."/>
            <person name="Zhou Q."/>
            <person name="Hu M."/>
            <person name="Wang Y."/>
            <person name="Chen M."/>
            <person name="Xu Y."/>
            <person name="Jin H."/>
            <person name="Xiao X."/>
            <person name="Hu G."/>
            <person name="Bao F."/>
            <person name="Hu Y."/>
            <person name="Wan P."/>
            <person name="Li L."/>
            <person name="Deng X."/>
            <person name="Kuang T."/>
            <person name="Xiang C."/>
            <person name="Zhu J.K."/>
            <person name="Oliver M.J."/>
            <person name="He Y."/>
        </authorList>
    </citation>
    <scope>NUCLEOTIDE SEQUENCE [LARGE SCALE GENOMIC DNA]</scope>
    <source>
        <strain evidence="3">cv. XS01</strain>
    </source>
</reference>
<feature type="compositionally biased region" description="Polar residues" evidence="1">
    <location>
        <begin position="138"/>
        <end position="148"/>
    </location>
</feature>
<keyword evidence="3" id="KW-1185">Reference proteome</keyword>
<organism evidence="2 3">
    <name type="scientific">Dorcoceras hygrometricum</name>
    <dbReference type="NCBI Taxonomy" id="472368"/>
    <lineage>
        <taxon>Eukaryota</taxon>
        <taxon>Viridiplantae</taxon>
        <taxon>Streptophyta</taxon>
        <taxon>Embryophyta</taxon>
        <taxon>Tracheophyta</taxon>
        <taxon>Spermatophyta</taxon>
        <taxon>Magnoliopsida</taxon>
        <taxon>eudicotyledons</taxon>
        <taxon>Gunneridae</taxon>
        <taxon>Pentapetalae</taxon>
        <taxon>asterids</taxon>
        <taxon>lamiids</taxon>
        <taxon>Lamiales</taxon>
        <taxon>Gesneriaceae</taxon>
        <taxon>Didymocarpoideae</taxon>
        <taxon>Trichosporeae</taxon>
        <taxon>Loxocarpinae</taxon>
        <taxon>Dorcoceras</taxon>
    </lineage>
</organism>
<name>A0A2Z7CKX2_9LAMI</name>
<dbReference type="Proteomes" id="UP000250235">
    <property type="component" value="Unassembled WGS sequence"/>
</dbReference>